<evidence type="ECO:0000256" key="2">
    <source>
        <dbReference type="SAM" id="Phobius"/>
    </source>
</evidence>
<evidence type="ECO:0000256" key="1">
    <source>
        <dbReference type="SAM" id="MobiDB-lite"/>
    </source>
</evidence>
<organism evidence="3 4">
    <name type="scientific">Amylocarpus encephaloides</name>
    <dbReference type="NCBI Taxonomy" id="45428"/>
    <lineage>
        <taxon>Eukaryota</taxon>
        <taxon>Fungi</taxon>
        <taxon>Dikarya</taxon>
        <taxon>Ascomycota</taxon>
        <taxon>Pezizomycotina</taxon>
        <taxon>Leotiomycetes</taxon>
        <taxon>Helotiales</taxon>
        <taxon>Helotiales incertae sedis</taxon>
        <taxon>Amylocarpus</taxon>
    </lineage>
</organism>
<feature type="transmembrane region" description="Helical" evidence="2">
    <location>
        <begin position="6"/>
        <end position="24"/>
    </location>
</feature>
<keyword evidence="2" id="KW-1133">Transmembrane helix</keyword>
<dbReference type="EMBL" id="MU251405">
    <property type="protein sequence ID" value="KAG9236537.1"/>
    <property type="molecule type" value="Genomic_DNA"/>
</dbReference>
<feature type="compositionally biased region" description="Polar residues" evidence="1">
    <location>
        <begin position="92"/>
        <end position="147"/>
    </location>
</feature>
<name>A0A9P7YNM4_9HELO</name>
<evidence type="ECO:0000313" key="3">
    <source>
        <dbReference type="EMBL" id="KAG9236537.1"/>
    </source>
</evidence>
<protein>
    <submittedName>
        <fullName evidence="3">Uncharacterized protein</fullName>
    </submittedName>
</protein>
<keyword evidence="2" id="KW-0812">Transmembrane</keyword>
<evidence type="ECO:0000313" key="4">
    <source>
        <dbReference type="Proteomes" id="UP000824998"/>
    </source>
</evidence>
<comment type="caution">
    <text evidence="3">The sequence shown here is derived from an EMBL/GenBank/DDBJ whole genome shotgun (WGS) entry which is preliminary data.</text>
</comment>
<keyword evidence="4" id="KW-1185">Reference proteome</keyword>
<accession>A0A9P7YNM4</accession>
<reference evidence="3" key="1">
    <citation type="journal article" date="2021" name="IMA Fungus">
        <title>Genomic characterization of three marine fungi, including Emericellopsis atlantica sp. nov. with signatures of a generalist lifestyle and marine biomass degradation.</title>
        <authorList>
            <person name="Hagestad O.C."/>
            <person name="Hou L."/>
            <person name="Andersen J.H."/>
            <person name="Hansen E.H."/>
            <person name="Altermark B."/>
            <person name="Li C."/>
            <person name="Kuhnert E."/>
            <person name="Cox R.J."/>
            <person name="Crous P.W."/>
            <person name="Spatafora J.W."/>
            <person name="Lail K."/>
            <person name="Amirebrahimi M."/>
            <person name="Lipzen A."/>
            <person name="Pangilinan J."/>
            <person name="Andreopoulos W."/>
            <person name="Hayes R.D."/>
            <person name="Ng V."/>
            <person name="Grigoriev I.V."/>
            <person name="Jackson S.A."/>
            <person name="Sutton T.D.S."/>
            <person name="Dobson A.D.W."/>
            <person name="Rama T."/>
        </authorList>
    </citation>
    <scope>NUCLEOTIDE SEQUENCE</scope>
    <source>
        <strain evidence="3">TRa018bII</strain>
    </source>
</reference>
<dbReference type="Proteomes" id="UP000824998">
    <property type="component" value="Unassembled WGS sequence"/>
</dbReference>
<proteinExistence type="predicted"/>
<gene>
    <name evidence="3" type="ORF">BJ875DRAFT_439314</name>
</gene>
<feature type="region of interest" description="Disordered" evidence="1">
    <location>
        <begin position="59"/>
        <end position="147"/>
    </location>
</feature>
<dbReference type="AlphaFoldDB" id="A0A9P7YNM4"/>
<sequence>MSVSERGRIIGIFFAVVFIVLIHLNSGPEGSRGGDQNPAGTNSRINVGDWIALQQRVASTERANGEERGRQEGSCGVTPLPAREGVVVRSAASPTVSQTPSNPSPSKNDSGSTTQINSPIVSQLPIQEESSIKSTPAQLSPSSAPLN</sequence>
<keyword evidence="2" id="KW-0472">Membrane</keyword>